<dbReference type="PANTHER" id="PTHR42987:SF4">
    <property type="entry name" value="PROTEASE SOHB-RELATED"/>
    <property type="match status" value="1"/>
</dbReference>
<comment type="similarity">
    <text evidence="1">Belongs to the peptidase S49 family.</text>
</comment>
<dbReference type="SUPFAM" id="SSF52096">
    <property type="entry name" value="ClpP/crotonase"/>
    <property type="match status" value="1"/>
</dbReference>
<evidence type="ECO:0000313" key="3">
    <source>
        <dbReference type="EMBL" id="PIR82591.1"/>
    </source>
</evidence>
<dbReference type="Proteomes" id="UP000231379">
    <property type="component" value="Unassembled WGS sequence"/>
</dbReference>
<accession>A0A2H0U854</accession>
<reference evidence="4" key="1">
    <citation type="submission" date="2017-09" db="EMBL/GenBank/DDBJ databases">
        <title>Depth-based differentiation of microbial function through sediment-hosted aquifers and enrichment of novel symbionts in the deep terrestrial subsurface.</title>
        <authorList>
            <person name="Probst A.J."/>
            <person name="Ladd B."/>
            <person name="Jarett J.K."/>
            <person name="Geller-Mcgrath D.E."/>
            <person name="Sieber C.M.K."/>
            <person name="Emerson J.B."/>
            <person name="Anantharaman K."/>
            <person name="Thomas B.C."/>
            <person name="Malmstrom R."/>
            <person name="Stieglmeier M."/>
            <person name="Klingl A."/>
            <person name="Woyke T."/>
            <person name="Ryan C.M."/>
            <person name="Banfield J.F."/>
        </authorList>
    </citation>
    <scope>NUCLEOTIDE SEQUENCE [LARGE SCALE GENOMIC DNA]</scope>
</reference>
<dbReference type="GO" id="GO:0006508">
    <property type="term" value="P:proteolysis"/>
    <property type="evidence" value="ECO:0007669"/>
    <property type="project" value="InterPro"/>
</dbReference>
<name>A0A2H0U854_9BACT</name>
<gene>
    <name evidence="3" type="ORF">COU20_01345</name>
</gene>
<dbReference type="EMBL" id="PFBM01000010">
    <property type="protein sequence ID" value="PIR82591.1"/>
    <property type="molecule type" value="Genomic_DNA"/>
</dbReference>
<dbReference type="InterPro" id="IPR029045">
    <property type="entry name" value="ClpP/crotonase-like_dom_sf"/>
</dbReference>
<dbReference type="AlphaFoldDB" id="A0A2H0U854"/>
<comment type="caution">
    <text evidence="3">The sequence shown here is derived from an EMBL/GenBank/DDBJ whole genome shotgun (WGS) entry which is preliminary data.</text>
</comment>
<protein>
    <recommendedName>
        <fullName evidence="2">Peptidase S49 domain-containing protein</fullName>
    </recommendedName>
</protein>
<proteinExistence type="inferred from homology"/>
<evidence type="ECO:0000256" key="1">
    <source>
        <dbReference type="ARBA" id="ARBA00008683"/>
    </source>
</evidence>
<dbReference type="GO" id="GO:0008233">
    <property type="term" value="F:peptidase activity"/>
    <property type="evidence" value="ECO:0007669"/>
    <property type="project" value="InterPro"/>
</dbReference>
<sequence>MPFTPLTAAERALFERDLKIYHEEFIKQVAKNRGMAVKDVAKLADGSSMPGALALENRLIDALGNQAATRTWFAEQLGLTVPDIEFCE</sequence>
<dbReference type="Gene3D" id="3.90.226.10">
    <property type="entry name" value="2-enoyl-CoA Hydratase, Chain A, domain 1"/>
    <property type="match status" value="1"/>
</dbReference>
<feature type="domain" description="Peptidase S49" evidence="2">
    <location>
        <begin position="3"/>
        <end position="79"/>
    </location>
</feature>
<organism evidence="3 4">
    <name type="scientific">Candidatus Kaiserbacteria bacterium CG10_big_fil_rev_8_21_14_0_10_59_10</name>
    <dbReference type="NCBI Taxonomy" id="1974612"/>
    <lineage>
        <taxon>Bacteria</taxon>
        <taxon>Candidatus Kaiseribacteriota</taxon>
    </lineage>
</organism>
<dbReference type="PANTHER" id="PTHR42987">
    <property type="entry name" value="PEPTIDASE S49"/>
    <property type="match status" value="1"/>
</dbReference>
<dbReference type="Pfam" id="PF01343">
    <property type="entry name" value="Peptidase_S49"/>
    <property type="match status" value="1"/>
</dbReference>
<dbReference type="InterPro" id="IPR002142">
    <property type="entry name" value="Peptidase_S49"/>
</dbReference>
<evidence type="ECO:0000259" key="2">
    <source>
        <dbReference type="Pfam" id="PF01343"/>
    </source>
</evidence>
<evidence type="ECO:0000313" key="4">
    <source>
        <dbReference type="Proteomes" id="UP000231379"/>
    </source>
</evidence>